<evidence type="ECO:0000313" key="2">
    <source>
        <dbReference type="EMBL" id="XAI70573.1"/>
    </source>
</evidence>
<protein>
    <submittedName>
        <fullName evidence="2">Uncharacterized protein</fullName>
    </submittedName>
</protein>
<organism evidence="2">
    <name type="scientific">Pseudomonas phage Touem01</name>
    <dbReference type="NCBI Taxonomy" id="3138548"/>
    <lineage>
        <taxon>Viruses</taxon>
    </lineage>
</organism>
<accession>A0AAU6W257</accession>
<proteinExistence type="predicted"/>
<feature type="compositionally biased region" description="Polar residues" evidence="1">
    <location>
        <begin position="1"/>
        <end position="12"/>
    </location>
</feature>
<reference evidence="2" key="1">
    <citation type="journal article" date="2024" name="J. Gen. Virol.">
        <title>Novel phages of Pseudomonas syringae unveil numerous potential auxiliary metabolic genes.</title>
        <authorList>
            <person name="Feltin C."/>
            <person name="Garneau J.R."/>
            <person name="Morris C.E."/>
            <person name="Berard A."/>
            <person name="Torres-Barcelo C."/>
        </authorList>
    </citation>
    <scope>NUCLEOTIDE SEQUENCE</scope>
</reference>
<gene>
    <name evidence="2" type="ORF">Touem01_00044</name>
</gene>
<feature type="region of interest" description="Disordered" evidence="1">
    <location>
        <begin position="1"/>
        <end position="34"/>
    </location>
</feature>
<dbReference type="EMBL" id="PP179325">
    <property type="protein sequence ID" value="XAI70573.1"/>
    <property type="molecule type" value="Genomic_DNA"/>
</dbReference>
<name>A0AAU6W257_9VIRU</name>
<sequence length="75" mass="7554">MPTIFQRGSANPMSGASATRRGAGGSVPAPAPGDQLLFLRGDGSWAPPPFAEAAITTDALSLPFDPIAAFENAIG</sequence>
<evidence type="ECO:0000256" key="1">
    <source>
        <dbReference type="SAM" id="MobiDB-lite"/>
    </source>
</evidence>